<evidence type="ECO:0000259" key="2">
    <source>
        <dbReference type="Pfam" id="PF13304"/>
    </source>
</evidence>
<dbReference type="InterPro" id="IPR051396">
    <property type="entry name" value="Bact_Antivir_Def_Nuclease"/>
</dbReference>
<reference evidence="3 4" key="1">
    <citation type="submission" date="2007-06" db="EMBL/GenBank/DDBJ databases">
        <authorList>
            <person name="Shimkets L."/>
            <person name="Ferriera S."/>
            <person name="Johnson J."/>
            <person name="Kravitz S."/>
            <person name="Beeson K."/>
            <person name="Sutton G."/>
            <person name="Rogers Y.-H."/>
            <person name="Friedman R."/>
            <person name="Frazier M."/>
            <person name="Venter J.C."/>
        </authorList>
    </citation>
    <scope>NUCLEOTIDE SEQUENCE [LARGE SCALE GENOMIC DNA]</scope>
    <source>
        <strain evidence="3 4">SIR-1</strain>
    </source>
</reference>
<organism evidence="3 4">
    <name type="scientific">Plesiocystis pacifica SIR-1</name>
    <dbReference type="NCBI Taxonomy" id="391625"/>
    <lineage>
        <taxon>Bacteria</taxon>
        <taxon>Pseudomonadati</taxon>
        <taxon>Myxococcota</taxon>
        <taxon>Polyangia</taxon>
        <taxon>Nannocystales</taxon>
        <taxon>Nannocystaceae</taxon>
        <taxon>Plesiocystis</taxon>
    </lineage>
</organism>
<dbReference type="RefSeq" id="WP_006976069.1">
    <property type="nucleotide sequence ID" value="NZ_ABCS01000116.1"/>
</dbReference>
<feature type="domain" description="ATPase AAA-type core" evidence="2">
    <location>
        <begin position="221"/>
        <end position="297"/>
    </location>
</feature>
<evidence type="ECO:0000313" key="3">
    <source>
        <dbReference type="EMBL" id="EDM74751.1"/>
    </source>
</evidence>
<dbReference type="PANTHER" id="PTHR43581:SF4">
    <property type="entry name" value="ATP_GTP PHOSPHATASE"/>
    <property type="match status" value="1"/>
</dbReference>
<dbReference type="Pfam" id="PF13175">
    <property type="entry name" value="AAA_15"/>
    <property type="match status" value="1"/>
</dbReference>
<gene>
    <name evidence="3" type="ORF">PPSIR1_15570</name>
</gene>
<dbReference type="AlphaFoldDB" id="A6GH82"/>
<dbReference type="Pfam" id="PF13304">
    <property type="entry name" value="AAA_21"/>
    <property type="match status" value="1"/>
</dbReference>
<evidence type="ECO:0000259" key="1">
    <source>
        <dbReference type="Pfam" id="PF13175"/>
    </source>
</evidence>
<dbReference type="GO" id="GO:0005524">
    <property type="term" value="F:ATP binding"/>
    <property type="evidence" value="ECO:0007669"/>
    <property type="project" value="InterPro"/>
</dbReference>
<dbReference type="Gene3D" id="3.40.50.300">
    <property type="entry name" value="P-loop containing nucleotide triphosphate hydrolases"/>
    <property type="match status" value="1"/>
</dbReference>
<evidence type="ECO:0000313" key="4">
    <source>
        <dbReference type="Proteomes" id="UP000005801"/>
    </source>
</evidence>
<protein>
    <recommendedName>
        <fullName evidence="5">ATPase AAA-type core domain-containing protein</fullName>
    </recommendedName>
</protein>
<name>A6GH82_9BACT</name>
<keyword evidence="4" id="KW-1185">Reference proteome</keyword>
<dbReference type="InterPro" id="IPR041685">
    <property type="entry name" value="AAA_GajA/Old/RecF-like"/>
</dbReference>
<sequence length="359" mass="39576">MIKRLEIENYGCIRHAELKPTPMHAFVGPSDVGKSTVLKAIDALSRFINADAQRERDARAPMIPRKARDTLTLTVEFAGSLGFNVGFAPRSQTLESYVRESMQGEWLGYRHITPDFSWASEEPAAIGHFVTEIRQRLHVGFVALERAGLIADSPVRRAGAPVMFGADGRGLAWVYEQLLHREGDAFDQITQRMRKRFPWMGGVEVSSVSSSAKTLVMRTLDGQRIPAEHVGEGFLRMLAWEALRYADRPRVLLVESPEAGLSPGLVVEAMAILRELTVDKERPTQVLIATRSPLVLAELGAPEVTLVTRDPSEGTRVAALAEHPDYALRMQSLPRGSRGLDLCDGVMAAATGNTVRTRV</sequence>
<evidence type="ECO:0008006" key="5">
    <source>
        <dbReference type="Google" id="ProtNLM"/>
    </source>
</evidence>
<feature type="domain" description="Endonuclease GajA/Old nuclease/RecF-like AAA" evidence="1">
    <location>
        <begin position="1"/>
        <end position="46"/>
    </location>
</feature>
<dbReference type="SUPFAM" id="SSF52540">
    <property type="entry name" value="P-loop containing nucleoside triphosphate hydrolases"/>
    <property type="match status" value="1"/>
</dbReference>
<dbReference type="Proteomes" id="UP000005801">
    <property type="component" value="Unassembled WGS sequence"/>
</dbReference>
<dbReference type="GO" id="GO:0016887">
    <property type="term" value="F:ATP hydrolysis activity"/>
    <property type="evidence" value="ECO:0007669"/>
    <property type="project" value="InterPro"/>
</dbReference>
<dbReference type="PANTHER" id="PTHR43581">
    <property type="entry name" value="ATP/GTP PHOSPHATASE"/>
    <property type="match status" value="1"/>
</dbReference>
<comment type="caution">
    <text evidence="3">The sequence shown here is derived from an EMBL/GenBank/DDBJ whole genome shotgun (WGS) entry which is preliminary data.</text>
</comment>
<dbReference type="InterPro" id="IPR003959">
    <property type="entry name" value="ATPase_AAA_core"/>
</dbReference>
<dbReference type="eggNOG" id="COG4637">
    <property type="taxonomic scope" value="Bacteria"/>
</dbReference>
<proteinExistence type="predicted"/>
<dbReference type="EMBL" id="ABCS01000116">
    <property type="protein sequence ID" value="EDM74751.1"/>
    <property type="molecule type" value="Genomic_DNA"/>
</dbReference>
<dbReference type="OrthoDB" id="127554at2"/>
<dbReference type="STRING" id="391625.PPSIR1_15570"/>
<dbReference type="InterPro" id="IPR027417">
    <property type="entry name" value="P-loop_NTPase"/>
</dbReference>
<accession>A6GH82</accession>